<feature type="compositionally biased region" description="Basic residues" evidence="1">
    <location>
        <begin position="13"/>
        <end position="23"/>
    </location>
</feature>
<dbReference type="AlphaFoldDB" id="A0A285UTW9"/>
<protein>
    <submittedName>
        <fullName evidence="2">Uncharacterized protein</fullName>
    </submittedName>
</protein>
<evidence type="ECO:0000256" key="1">
    <source>
        <dbReference type="SAM" id="MobiDB-lite"/>
    </source>
</evidence>
<keyword evidence="3" id="KW-1185">Reference proteome</keyword>
<dbReference type="RefSeq" id="WP_097041787.1">
    <property type="nucleotide sequence ID" value="NZ_OBQF01000005.1"/>
</dbReference>
<dbReference type="EMBL" id="OBQF01000005">
    <property type="protein sequence ID" value="SOC43681.1"/>
    <property type="molecule type" value="Genomic_DNA"/>
</dbReference>
<evidence type="ECO:0000313" key="3">
    <source>
        <dbReference type="Proteomes" id="UP000219412"/>
    </source>
</evidence>
<reference evidence="3" key="1">
    <citation type="submission" date="2017-08" db="EMBL/GenBank/DDBJ databases">
        <authorList>
            <person name="Varghese N."/>
            <person name="Submissions S."/>
        </authorList>
    </citation>
    <scope>NUCLEOTIDE SEQUENCE [LARGE SCALE GENOMIC DNA]</scope>
    <source>
        <strain evidence="3">DSM 23173</strain>
    </source>
</reference>
<dbReference type="OrthoDB" id="9910203at2"/>
<proteinExistence type="predicted"/>
<dbReference type="Proteomes" id="UP000219412">
    <property type="component" value="Unassembled WGS sequence"/>
</dbReference>
<sequence>MVRLIVQKEPLKKPGKRRRSNMKKRWKTDAEWFEEDARKYPEKYESKDDEVKVTSEEMEKHLQDFINKTD</sequence>
<name>A0A285UTW9_9STAP</name>
<gene>
    <name evidence="2" type="ORF">SAMN05878391_2071</name>
</gene>
<organism evidence="2 3">
    <name type="scientific">Salinicoccus kekensis</name>
    <dbReference type="NCBI Taxonomy" id="714307"/>
    <lineage>
        <taxon>Bacteria</taxon>
        <taxon>Bacillati</taxon>
        <taxon>Bacillota</taxon>
        <taxon>Bacilli</taxon>
        <taxon>Bacillales</taxon>
        <taxon>Staphylococcaceae</taxon>
        <taxon>Salinicoccus</taxon>
    </lineage>
</organism>
<accession>A0A285UTW9</accession>
<evidence type="ECO:0000313" key="2">
    <source>
        <dbReference type="EMBL" id="SOC43681.1"/>
    </source>
</evidence>
<feature type="region of interest" description="Disordered" evidence="1">
    <location>
        <begin position="1"/>
        <end position="23"/>
    </location>
</feature>